<evidence type="ECO:0000313" key="1">
    <source>
        <dbReference type="EMBL" id="WYK19854.1"/>
    </source>
</evidence>
<evidence type="ECO:0000313" key="2">
    <source>
        <dbReference type="Proteomes" id="UP001281305"/>
    </source>
</evidence>
<protein>
    <submittedName>
        <fullName evidence="1">Replication-relaxation family protein</fullName>
    </submittedName>
</protein>
<organism evidence="1 2">
    <name type="scientific">Roseovarius rhodophyticola</name>
    <dbReference type="NCBI Taxonomy" id="3080827"/>
    <lineage>
        <taxon>Bacteria</taxon>
        <taxon>Pseudomonadati</taxon>
        <taxon>Pseudomonadota</taxon>
        <taxon>Alphaproteobacteria</taxon>
        <taxon>Rhodobacterales</taxon>
        <taxon>Roseobacteraceae</taxon>
        <taxon>Roseovarius</taxon>
    </lineage>
</organism>
<dbReference type="RefSeq" id="WP_317056552.1">
    <property type="nucleotide sequence ID" value="NZ_CP146606.1"/>
</dbReference>
<name>A0ABZ2TKJ3_9RHOB</name>
<gene>
    <name evidence="1" type="ORF">RZS32_008440</name>
</gene>
<dbReference type="Pfam" id="PF13814">
    <property type="entry name" value="Replic_Relax"/>
    <property type="match status" value="1"/>
</dbReference>
<dbReference type="Proteomes" id="UP001281305">
    <property type="component" value="Chromosome"/>
</dbReference>
<dbReference type="InterPro" id="IPR025855">
    <property type="entry name" value="Replic_Relax"/>
</dbReference>
<reference evidence="1 2" key="1">
    <citation type="submission" date="2024-02" db="EMBL/GenBank/DDBJ databases">
        <title>Roseovarius strain W115 nov., isolated from a marine algae.</title>
        <authorList>
            <person name="Lee M.W."/>
            <person name="Lee J.K."/>
            <person name="Kim J.M."/>
            <person name="Choi D.G."/>
            <person name="Baek J.H."/>
            <person name="Bayburt H."/>
            <person name="Jung J.J."/>
            <person name="Han D.M."/>
            <person name="Jeon C.O."/>
        </authorList>
    </citation>
    <scope>NUCLEOTIDE SEQUENCE [LARGE SCALE GENOMIC DNA]</scope>
    <source>
        <strain evidence="1 2">W115</strain>
    </source>
</reference>
<dbReference type="EMBL" id="CP146606">
    <property type="protein sequence ID" value="WYK19854.1"/>
    <property type="molecule type" value="Genomic_DNA"/>
</dbReference>
<sequence>MRQSTGKRVRLTDRDLLWLEKLHQHGPLSTSYLLAYSAVLRTSDKRQKERLGDLFHEENTAHGGAYIDRAPQQFATLKAGYNQIVHQVSATGVRALKEKNLWHQTSGHHGPWLHRHMVACSTASVELATLQRSNLSFIPQHAILERAGAGLSFPLRIQEKDSDRPVRKDLKPDALFGLTYHTTKGDRFRFFAMEVDRGTEPVTSRNWNRKSFERHLKQYEMFVAQDAYKEMLKLTAPLLVLDIVPDRDRMNLMLKQTKRQLGPCSYQLFQTFEDFAAPWRPPEPNHALLESAWSRVGYSDFLIGDV</sequence>
<accession>A0ABZ2TKJ3</accession>
<proteinExistence type="predicted"/>
<keyword evidence="2" id="KW-1185">Reference proteome</keyword>